<feature type="domain" description="Solute-binding protein family 3/N-terminal" evidence="11">
    <location>
        <begin position="42"/>
        <end position="374"/>
    </location>
</feature>
<evidence type="ECO:0000256" key="10">
    <source>
        <dbReference type="SAM" id="Phobius"/>
    </source>
</evidence>
<keyword evidence="14" id="KW-1185">Reference proteome</keyword>
<dbReference type="SUPFAM" id="SSF81324">
    <property type="entry name" value="Voltage-gated potassium channels"/>
    <property type="match status" value="1"/>
</dbReference>
<feature type="transmembrane region" description="Helical" evidence="10">
    <location>
        <begin position="147"/>
        <end position="174"/>
    </location>
</feature>
<dbReference type="PANTHER" id="PTHR18966">
    <property type="entry name" value="IONOTROPIC GLUTAMATE RECEPTOR"/>
    <property type="match status" value="1"/>
</dbReference>
<evidence type="ECO:0000256" key="7">
    <source>
        <dbReference type="ARBA" id="ARBA00023170"/>
    </source>
</evidence>
<comment type="subcellular location">
    <subcellularLocation>
        <location evidence="1">Membrane</location>
        <topology evidence="1">Multi-pass membrane protein</topology>
    </subcellularLocation>
</comment>
<proteinExistence type="predicted"/>
<dbReference type="RefSeq" id="WP_193799294.1">
    <property type="nucleotide sequence ID" value="NZ_JADEWC010000001.1"/>
</dbReference>
<dbReference type="EMBL" id="JADEWC010000001">
    <property type="protein sequence ID" value="MBE9221091.1"/>
    <property type="molecule type" value="Genomic_DNA"/>
</dbReference>
<dbReference type="Proteomes" id="UP000654604">
    <property type="component" value="Unassembled WGS sequence"/>
</dbReference>
<sequence length="377" mass="43082">MFVPTKINVLHFVKQNSWIKIIIFSVIIIFLKPVSAQENTNTLRVSTRPFPPFVFEDNNGKYSGFSIELWDEIANSMGVEYELYSEDNVEELLNSVVEGRADVSVAGISMTSEREQIIDFSHPFFDSGLNILVSGEPLSPLRMVINYIFVPSIWITVGILCLFTIFAAHIMWFFERKENDEMFPRRYLRGIWESFWWSVVTLVTVGYGDKTPTTAGGRIVATIWMFAGILLISYFTASISSSMTVDRLDTQIRGYNDLRGRSVGTVAGSTSVDFLNNLSANVVVFENIERAYEALKNDDIEAVVYDEPVLLYLMNRQENYNHSSKIIGNTFDTQSYAIVLPRGSSYRNEINRAILSLREDGTYDQIYERWFGSNNEF</sequence>
<dbReference type="SMART" id="SM00062">
    <property type="entry name" value="PBPb"/>
    <property type="match status" value="1"/>
</dbReference>
<evidence type="ECO:0000259" key="12">
    <source>
        <dbReference type="SMART" id="SM00079"/>
    </source>
</evidence>
<dbReference type="Gene3D" id="3.40.190.10">
    <property type="entry name" value="Periplasmic binding protein-like II"/>
    <property type="match status" value="3"/>
</dbReference>
<dbReference type="InterPro" id="IPR001320">
    <property type="entry name" value="Iontro_rcpt_C"/>
</dbReference>
<keyword evidence="2" id="KW-0813">Transport</keyword>
<evidence type="ECO:0000256" key="6">
    <source>
        <dbReference type="ARBA" id="ARBA00023136"/>
    </source>
</evidence>
<gene>
    <name evidence="13" type="ORF">IQ215_00115</name>
</gene>
<dbReference type="InterPro" id="IPR001638">
    <property type="entry name" value="Solute-binding_3/MltF_N"/>
</dbReference>
<evidence type="ECO:0000256" key="4">
    <source>
        <dbReference type="ARBA" id="ARBA00022989"/>
    </source>
</evidence>
<evidence type="ECO:0000313" key="14">
    <source>
        <dbReference type="Proteomes" id="UP000654604"/>
    </source>
</evidence>
<reference evidence="13 14" key="1">
    <citation type="submission" date="2020-10" db="EMBL/GenBank/DDBJ databases">
        <authorList>
            <person name="Castelo-Branco R."/>
            <person name="Eusebio N."/>
            <person name="Adriana R."/>
            <person name="Vieira A."/>
            <person name="Brugerolle De Fraissinette N."/>
            <person name="Rezende De Castro R."/>
            <person name="Schneider M.P."/>
            <person name="Vasconcelos V."/>
            <person name="Leao P.N."/>
        </authorList>
    </citation>
    <scope>NUCLEOTIDE SEQUENCE [LARGE SCALE GENOMIC DNA]</scope>
    <source>
        <strain evidence="13 14">LEGE 03274</strain>
    </source>
</reference>
<feature type="transmembrane region" description="Helical" evidence="10">
    <location>
        <begin position="186"/>
        <end position="207"/>
    </location>
</feature>
<evidence type="ECO:0000256" key="8">
    <source>
        <dbReference type="ARBA" id="ARBA00023180"/>
    </source>
</evidence>
<keyword evidence="4 10" id="KW-1133">Transmembrane helix</keyword>
<evidence type="ECO:0000256" key="1">
    <source>
        <dbReference type="ARBA" id="ARBA00004141"/>
    </source>
</evidence>
<keyword evidence="5" id="KW-0406">Ion transport</keyword>
<keyword evidence="7" id="KW-0675">Receptor</keyword>
<keyword evidence="3 10" id="KW-0812">Transmembrane</keyword>
<evidence type="ECO:0000256" key="9">
    <source>
        <dbReference type="ARBA" id="ARBA00023303"/>
    </source>
</evidence>
<dbReference type="Gene3D" id="1.10.287.70">
    <property type="match status" value="1"/>
</dbReference>
<keyword evidence="8" id="KW-0325">Glycoprotein</keyword>
<feature type="transmembrane region" description="Helical" evidence="10">
    <location>
        <begin position="219"/>
        <end position="237"/>
    </location>
</feature>
<keyword evidence="6 10" id="KW-0472">Membrane</keyword>
<feature type="domain" description="Ionotropic glutamate receptor C-terminal" evidence="12">
    <location>
        <begin position="42"/>
        <end position="373"/>
    </location>
</feature>
<name>A0ABR9V1V2_9CHRO</name>
<evidence type="ECO:0000256" key="3">
    <source>
        <dbReference type="ARBA" id="ARBA00022692"/>
    </source>
</evidence>
<protein>
    <submittedName>
        <fullName evidence="13">Transporter substrate-binding domain-containing protein</fullName>
    </submittedName>
</protein>
<dbReference type="SUPFAM" id="SSF53850">
    <property type="entry name" value="Periplasmic binding protein-like II"/>
    <property type="match status" value="1"/>
</dbReference>
<evidence type="ECO:0000256" key="5">
    <source>
        <dbReference type="ARBA" id="ARBA00023065"/>
    </source>
</evidence>
<comment type="caution">
    <text evidence="13">The sequence shown here is derived from an EMBL/GenBank/DDBJ whole genome shotgun (WGS) entry which is preliminary data.</text>
</comment>
<organism evidence="13 14">
    <name type="scientific">Cyanobacterium stanieri LEGE 03274</name>
    <dbReference type="NCBI Taxonomy" id="1828756"/>
    <lineage>
        <taxon>Bacteria</taxon>
        <taxon>Bacillati</taxon>
        <taxon>Cyanobacteriota</taxon>
        <taxon>Cyanophyceae</taxon>
        <taxon>Oscillatoriophycideae</taxon>
        <taxon>Chroococcales</taxon>
        <taxon>Geminocystaceae</taxon>
        <taxon>Cyanobacterium</taxon>
    </lineage>
</organism>
<dbReference type="PRINTS" id="PR00169">
    <property type="entry name" value="KCHANNEL"/>
</dbReference>
<keyword evidence="9" id="KW-0407">Ion channel</keyword>
<evidence type="ECO:0000256" key="2">
    <source>
        <dbReference type="ARBA" id="ARBA00022448"/>
    </source>
</evidence>
<dbReference type="Pfam" id="PF00060">
    <property type="entry name" value="Lig_chan"/>
    <property type="match status" value="1"/>
</dbReference>
<evidence type="ECO:0000259" key="11">
    <source>
        <dbReference type="SMART" id="SM00062"/>
    </source>
</evidence>
<dbReference type="Pfam" id="PF00497">
    <property type="entry name" value="SBP_bac_3"/>
    <property type="match status" value="1"/>
</dbReference>
<dbReference type="SMART" id="SM00079">
    <property type="entry name" value="PBPe"/>
    <property type="match status" value="1"/>
</dbReference>
<dbReference type="InterPro" id="IPR015683">
    <property type="entry name" value="Ionotropic_Glu_rcpt"/>
</dbReference>
<accession>A0ABR9V1V2</accession>
<evidence type="ECO:0000313" key="13">
    <source>
        <dbReference type="EMBL" id="MBE9221091.1"/>
    </source>
</evidence>